<protein>
    <submittedName>
        <fullName evidence="2">PAZ domain-containing protein</fullName>
    </submittedName>
</protein>
<dbReference type="Proteomes" id="UP000887580">
    <property type="component" value="Unplaced"/>
</dbReference>
<dbReference type="WBParaSite" id="PS1159_v2.g16578.t1">
    <property type="protein sequence ID" value="PS1159_v2.g16578.t1"/>
    <property type="gene ID" value="PS1159_v2.g16578"/>
</dbReference>
<proteinExistence type="predicted"/>
<name>A0AC35FEV2_9BILA</name>
<accession>A0AC35FEV2</accession>
<evidence type="ECO:0000313" key="2">
    <source>
        <dbReference type="WBParaSite" id="PS1159_v2.g16578.t1"/>
    </source>
</evidence>
<sequence length="595" mass="66803">MSSNNTPATGSNATAASNGSSSPPNERARADDRNKFGAKRQALATLSHLGLELGNSVVYDKERAIRGSVCNGDTQVNLSTNIFGLKTVACDIHLYHLEFLKVFTTGKYAGESYPFIDPERKAPDYTAFQNRQDHGKLLKAFLNKYPNVFGNDHDIFCYDYAASLYSLAELVSFDTSMFLTEQETNETIGRPYKVTLTVKKPQDNVFNVRDLTRGQSLDLSQQPLHVIRFLELVTSRHAASHPEEHVMYESKKTYYMRPENYGFNLLQLGGGKYLAAGASKTVACVEGPKNKGAAAVIIDSKKTAFFHAMNLLEMLCSAVNVKPTICIAEYFHRRYGITLNYPHWPLAIGAKKVQGNKPSFPVELLTVADYQRVGSGNITSTDIATIVKSCAVLPAIKNREITNCYRSFSFGVDAFMQKAGMSVLAEPLKIPARVLKAPQVKYANGSIYPEQNGKWRLPKQAKYAITATLKRWLAVFLIVPQERMKFGEFKQFAEKFYFECDNRGLRIDEPYGLREVVCDEHAIEELFETARKEQCEYILFGHSDRDTRHHSVIKGMERKYEVISQCVRTKTIYNVMTKSPLSLENIVAKANVKLG</sequence>
<organism evidence="1 2">
    <name type="scientific">Panagrolaimus sp. PS1159</name>
    <dbReference type="NCBI Taxonomy" id="55785"/>
    <lineage>
        <taxon>Eukaryota</taxon>
        <taxon>Metazoa</taxon>
        <taxon>Ecdysozoa</taxon>
        <taxon>Nematoda</taxon>
        <taxon>Chromadorea</taxon>
        <taxon>Rhabditida</taxon>
        <taxon>Tylenchina</taxon>
        <taxon>Panagrolaimomorpha</taxon>
        <taxon>Panagrolaimoidea</taxon>
        <taxon>Panagrolaimidae</taxon>
        <taxon>Panagrolaimus</taxon>
    </lineage>
</organism>
<reference evidence="2" key="1">
    <citation type="submission" date="2022-11" db="UniProtKB">
        <authorList>
            <consortium name="WormBaseParasite"/>
        </authorList>
    </citation>
    <scope>IDENTIFICATION</scope>
</reference>
<evidence type="ECO:0000313" key="1">
    <source>
        <dbReference type="Proteomes" id="UP000887580"/>
    </source>
</evidence>